<dbReference type="OrthoDB" id="95799at203682"/>
<organism evidence="2 3">
    <name type="scientific">Stieleria neptunia</name>
    <dbReference type="NCBI Taxonomy" id="2527979"/>
    <lineage>
        <taxon>Bacteria</taxon>
        <taxon>Pseudomonadati</taxon>
        <taxon>Planctomycetota</taxon>
        <taxon>Planctomycetia</taxon>
        <taxon>Pirellulales</taxon>
        <taxon>Pirellulaceae</taxon>
        <taxon>Stieleria</taxon>
    </lineage>
</organism>
<dbReference type="Proteomes" id="UP000319004">
    <property type="component" value="Chromosome"/>
</dbReference>
<dbReference type="KEGG" id="snep:Enr13x_43550"/>
<dbReference type="RefSeq" id="WP_145388823.1">
    <property type="nucleotide sequence ID" value="NZ_CP037423.1"/>
</dbReference>
<proteinExistence type="predicted"/>
<evidence type="ECO:0000313" key="2">
    <source>
        <dbReference type="EMBL" id="QDV44489.1"/>
    </source>
</evidence>
<dbReference type="EMBL" id="CP037423">
    <property type="protein sequence ID" value="QDV44489.1"/>
    <property type="molecule type" value="Genomic_DNA"/>
</dbReference>
<feature type="region of interest" description="Disordered" evidence="1">
    <location>
        <begin position="1"/>
        <end position="25"/>
    </location>
</feature>
<sequence length="70" mass="8084">MFHALRHSLRRKKLAKQDRRARRKHAHRIETLEKRMPLVASLQAMLATEHVDLNLANDGVQLSRNSSTAC</sequence>
<reference evidence="2 3" key="1">
    <citation type="submission" date="2019-03" db="EMBL/GenBank/DDBJ databases">
        <title>Deep-cultivation of Planctomycetes and their phenomic and genomic characterization uncovers novel biology.</title>
        <authorList>
            <person name="Wiegand S."/>
            <person name="Jogler M."/>
            <person name="Boedeker C."/>
            <person name="Pinto D."/>
            <person name="Vollmers J."/>
            <person name="Rivas-Marin E."/>
            <person name="Kohn T."/>
            <person name="Peeters S.H."/>
            <person name="Heuer A."/>
            <person name="Rast P."/>
            <person name="Oberbeckmann S."/>
            <person name="Bunk B."/>
            <person name="Jeske O."/>
            <person name="Meyerdierks A."/>
            <person name="Storesund J.E."/>
            <person name="Kallscheuer N."/>
            <person name="Luecker S."/>
            <person name="Lage O.M."/>
            <person name="Pohl T."/>
            <person name="Merkel B.J."/>
            <person name="Hornburger P."/>
            <person name="Mueller R.-W."/>
            <person name="Bruemmer F."/>
            <person name="Labrenz M."/>
            <person name="Spormann A.M."/>
            <person name="Op den Camp H."/>
            <person name="Overmann J."/>
            <person name="Amann R."/>
            <person name="Jetten M.S.M."/>
            <person name="Mascher T."/>
            <person name="Medema M.H."/>
            <person name="Devos D.P."/>
            <person name="Kaster A.-K."/>
            <person name="Ovreas L."/>
            <person name="Rohde M."/>
            <person name="Galperin M.Y."/>
            <person name="Jogler C."/>
        </authorList>
    </citation>
    <scope>NUCLEOTIDE SEQUENCE [LARGE SCALE GENOMIC DNA]</scope>
    <source>
        <strain evidence="2 3">Enr13</strain>
    </source>
</reference>
<accession>A0A518HUI0</accession>
<keyword evidence="3" id="KW-1185">Reference proteome</keyword>
<name>A0A518HUI0_9BACT</name>
<dbReference type="AlphaFoldDB" id="A0A518HUI0"/>
<gene>
    <name evidence="2" type="ORF">Enr13x_43550</name>
</gene>
<protein>
    <submittedName>
        <fullName evidence="2">Uncharacterized protein</fullName>
    </submittedName>
</protein>
<evidence type="ECO:0000256" key="1">
    <source>
        <dbReference type="SAM" id="MobiDB-lite"/>
    </source>
</evidence>
<evidence type="ECO:0000313" key="3">
    <source>
        <dbReference type="Proteomes" id="UP000319004"/>
    </source>
</evidence>